<feature type="region of interest" description="Disordered" evidence="7">
    <location>
        <begin position="738"/>
        <end position="775"/>
    </location>
</feature>
<name>A0A5J4VQL5_9EUKA</name>
<dbReference type="GO" id="GO:0000160">
    <property type="term" value="P:phosphorelay signal transduction system"/>
    <property type="evidence" value="ECO:0007669"/>
    <property type="project" value="InterPro"/>
</dbReference>
<evidence type="ECO:0000256" key="4">
    <source>
        <dbReference type="PIRSR" id="PIRSR623088-3"/>
    </source>
</evidence>
<evidence type="ECO:0000259" key="8">
    <source>
        <dbReference type="PROSITE" id="PS50110"/>
    </source>
</evidence>
<dbReference type="Gene3D" id="1.10.1300.10">
    <property type="entry name" value="3'5'-cyclic nucleotide phosphodiesterase, catalytic domain"/>
    <property type="match status" value="1"/>
</dbReference>
<feature type="active site" description="Proton donor" evidence="3">
    <location>
        <position position="403"/>
    </location>
</feature>
<dbReference type="OrthoDB" id="15023at2759"/>
<feature type="compositionally biased region" description="Polar residues" evidence="7">
    <location>
        <begin position="872"/>
        <end position="884"/>
    </location>
</feature>
<comment type="caution">
    <text evidence="5">Lacks conserved residue(s) required for the propagation of feature annotation.</text>
</comment>
<dbReference type="SUPFAM" id="SSF109604">
    <property type="entry name" value="HD-domain/PDEase-like"/>
    <property type="match status" value="1"/>
</dbReference>
<feature type="domain" description="PDEase" evidence="9">
    <location>
        <begin position="289"/>
        <end position="647"/>
    </location>
</feature>
<dbReference type="CDD" id="cd00077">
    <property type="entry name" value="HDc"/>
    <property type="match status" value="1"/>
</dbReference>
<evidence type="ECO:0000256" key="3">
    <source>
        <dbReference type="PIRSR" id="PIRSR623088-1"/>
    </source>
</evidence>
<feature type="compositionally biased region" description="Polar residues" evidence="7">
    <location>
        <begin position="764"/>
        <end position="775"/>
    </location>
</feature>
<feature type="binding site" evidence="4">
    <location>
        <position position="407"/>
    </location>
    <ligand>
        <name>Zn(2+)</name>
        <dbReference type="ChEBI" id="CHEBI:29105"/>
        <label>1</label>
    </ligand>
</feature>
<feature type="region of interest" description="Disordered" evidence="7">
    <location>
        <begin position="655"/>
        <end position="719"/>
    </location>
</feature>
<reference evidence="10 11" key="1">
    <citation type="submission" date="2019-03" db="EMBL/GenBank/DDBJ databases">
        <title>Single cell metagenomics reveals metabolic interactions within the superorganism composed of flagellate Streblomastix strix and complex community of Bacteroidetes bacteria on its surface.</title>
        <authorList>
            <person name="Treitli S.C."/>
            <person name="Kolisko M."/>
            <person name="Husnik F."/>
            <person name="Keeling P."/>
            <person name="Hampl V."/>
        </authorList>
    </citation>
    <scope>NUCLEOTIDE SEQUENCE [LARGE SCALE GENOMIC DNA]</scope>
    <source>
        <strain evidence="10">ST1C</strain>
    </source>
</reference>
<accession>A0A5J4VQL5</accession>
<gene>
    <name evidence="10" type="ORF">EZS28_019699</name>
</gene>
<feature type="compositionally biased region" description="Basic and acidic residues" evidence="7">
    <location>
        <begin position="655"/>
        <end position="665"/>
    </location>
</feature>
<dbReference type="PRINTS" id="PR00387">
    <property type="entry name" value="PDIESTERASE1"/>
</dbReference>
<dbReference type="EMBL" id="SNRW01005587">
    <property type="protein sequence ID" value="KAA6384775.1"/>
    <property type="molecule type" value="Genomic_DNA"/>
</dbReference>
<feature type="binding site" evidence="4">
    <location>
        <position position="444"/>
    </location>
    <ligand>
        <name>Zn(2+)</name>
        <dbReference type="ChEBI" id="CHEBI:29105"/>
        <label>1</label>
    </ligand>
</feature>
<sequence>MDTNNADKELCSLAMLIVGMEKLTTQTVANILSTQYNVICVKTEDEGNQVLTTQDINVVFVSLNIQEKSGLAYLDLVRKNFPELPVIIVSMNEGIDAMNRAYKRGATDVFQVPISAEMVRARMGVLLERAILRKKLKNSQLQEIQEQEQRKTDNQSFGELIGRVETLQRQLEGSADEFQEMQKRLRQKDEEIQKEKQKSANLARLIVGAFSSKPSGTQTADTVLSTIAEGLPQPVIKEAKDATQRMAQAAETPIQTITRSVGEVLRGETQMKPQEMKRLLAQMVASLSAQDLYQPQYQKIIKECGVDDITQKWILQEFDLHQQQLRQGGGTINEAADFASLGDTTILKNWEFNAFSFSSDAVFTFIEAMFNEFSLLSRFQIEPSVFRQFLNLVKQSYGELPYHTFIHAFDMLQTVFLFLTKTDATKYLTRLDILALLLAAMCQDIDHPGLNNLYQVNAQTPLALTYNDISVLENFHATRCFALLGRSQLLRHMTPAEYTELRRNVIAGILATDMASHFTTLTRLSTHVETKPFSRDNPDDRQLLISSLLHAADLSNAAKPWRVCKRWSELLHEEFLKQGDAEAQQNLPRSPYMVRSNANLSKMMLDMIDYCVNPFFTVLAKLFSSLQICMTAIQQNRLQFSQGSGPTRIPEIKLEDSIAGDPDHEGTEDDDDVKGNSSNEGQITPSYQKQQISRGVTDNSKQQSFSQGYQQKSSQGYISNERDNANSTVLQNKASIIDLQPPQVEDPYRRGQNQYGGLYPRGKTPSTTQLAAQNQGSGKFVDTNLFQMNLPNNNAGPQTQVPTPERSIVSSSTIQRQQYAPSSQEPYNQSNYVGGEREGSRQDTSNMKRRPGVMTVTTGSGLNTQQLQLQNSPLGNASSTFNDRASNKFAQPMQDVQSTGSVQQGAKKNPVRVVGKKKT</sequence>
<comment type="caution">
    <text evidence="10">The sequence shown here is derived from an EMBL/GenBank/DDBJ whole genome shotgun (WGS) entry which is preliminary data.</text>
</comment>
<feature type="region of interest" description="Disordered" evidence="7">
    <location>
        <begin position="787"/>
        <end position="853"/>
    </location>
</feature>
<dbReference type="PROSITE" id="PS51845">
    <property type="entry name" value="PDEASE_I_2"/>
    <property type="match status" value="1"/>
</dbReference>
<feature type="coiled-coil region" evidence="6">
    <location>
        <begin position="127"/>
        <end position="205"/>
    </location>
</feature>
<dbReference type="GO" id="GO:0046872">
    <property type="term" value="F:metal ion binding"/>
    <property type="evidence" value="ECO:0007669"/>
    <property type="project" value="UniProtKB-KW"/>
</dbReference>
<evidence type="ECO:0000256" key="1">
    <source>
        <dbReference type="ARBA" id="ARBA00022723"/>
    </source>
</evidence>
<dbReference type="Proteomes" id="UP000324800">
    <property type="component" value="Unassembled WGS sequence"/>
</dbReference>
<dbReference type="GO" id="GO:0004114">
    <property type="term" value="F:3',5'-cyclic-nucleotide phosphodiesterase activity"/>
    <property type="evidence" value="ECO:0007669"/>
    <property type="project" value="InterPro"/>
</dbReference>
<dbReference type="PANTHER" id="PTHR11347">
    <property type="entry name" value="CYCLIC NUCLEOTIDE PHOSPHODIESTERASE"/>
    <property type="match status" value="1"/>
</dbReference>
<dbReference type="SMART" id="SM00471">
    <property type="entry name" value="HDc"/>
    <property type="match status" value="1"/>
</dbReference>
<feature type="binding site" evidence="4">
    <location>
        <position position="444"/>
    </location>
    <ligand>
        <name>Zn(2+)</name>
        <dbReference type="ChEBI" id="CHEBI:29105"/>
        <label>2</label>
    </ligand>
</feature>
<organism evidence="10 11">
    <name type="scientific">Streblomastix strix</name>
    <dbReference type="NCBI Taxonomy" id="222440"/>
    <lineage>
        <taxon>Eukaryota</taxon>
        <taxon>Metamonada</taxon>
        <taxon>Preaxostyla</taxon>
        <taxon>Oxymonadida</taxon>
        <taxon>Streblomastigidae</taxon>
        <taxon>Streblomastix</taxon>
    </lineage>
</organism>
<dbReference type="AlphaFoldDB" id="A0A5J4VQL5"/>
<dbReference type="InterPro" id="IPR003607">
    <property type="entry name" value="HD/PDEase_dom"/>
</dbReference>
<evidence type="ECO:0000256" key="5">
    <source>
        <dbReference type="PROSITE-ProRule" id="PRU00169"/>
    </source>
</evidence>
<keyword evidence="6" id="KW-0175">Coiled coil</keyword>
<dbReference type="InterPro" id="IPR023088">
    <property type="entry name" value="PDEase"/>
</dbReference>
<feature type="compositionally biased region" description="Polar residues" evidence="7">
    <location>
        <begin position="787"/>
        <end position="832"/>
    </location>
</feature>
<evidence type="ECO:0000256" key="7">
    <source>
        <dbReference type="SAM" id="MobiDB-lite"/>
    </source>
</evidence>
<dbReference type="Pfam" id="PF00072">
    <property type="entry name" value="Response_reg"/>
    <property type="match status" value="1"/>
</dbReference>
<feature type="compositionally biased region" description="Polar residues" evidence="7">
    <location>
        <begin position="675"/>
        <end position="699"/>
    </location>
</feature>
<feature type="compositionally biased region" description="Polar residues" evidence="7">
    <location>
        <begin position="894"/>
        <end position="906"/>
    </location>
</feature>
<dbReference type="CDD" id="cd00156">
    <property type="entry name" value="REC"/>
    <property type="match status" value="1"/>
</dbReference>
<dbReference type="SUPFAM" id="SSF52172">
    <property type="entry name" value="CheY-like"/>
    <property type="match status" value="1"/>
</dbReference>
<protein>
    <submittedName>
        <fullName evidence="10">3',5'-cyclic-AMP phosphodiesterase</fullName>
    </submittedName>
</protein>
<feature type="domain" description="Response regulatory" evidence="8">
    <location>
        <begin position="14"/>
        <end position="127"/>
    </location>
</feature>
<keyword evidence="1 4" id="KW-0479">Metal-binding</keyword>
<dbReference type="PROSITE" id="PS50110">
    <property type="entry name" value="RESPONSE_REGULATORY"/>
    <property type="match status" value="1"/>
</dbReference>
<feature type="region of interest" description="Disordered" evidence="7">
    <location>
        <begin position="872"/>
        <end position="919"/>
    </location>
</feature>
<dbReference type="InterPro" id="IPR036971">
    <property type="entry name" value="PDEase_catalytic_dom_sf"/>
</dbReference>
<evidence type="ECO:0000256" key="6">
    <source>
        <dbReference type="SAM" id="Coils"/>
    </source>
</evidence>
<evidence type="ECO:0000259" key="9">
    <source>
        <dbReference type="PROSITE" id="PS51845"/>
    </source>
</evidence>
<dbReference type="InterPro" id="IPR002073">
    <property type="entry name" value="PDEase_catalytic_dom"/>
</dbReference>
<proteinExistence type="predicted"/>
<evidence type="ECO:0000313" key="11">
    <source>
        <dbReference type="Proteomes" id="UP000324800"/>
    </source>
</evidence>
<evidence type="ECO:0000256" key="2">
    <source>
        <dbReference type="ARBA" id="ARBA00022801"/>
    </source>
</evidence>
<dbReference type="Gene3D" id="3.40.50.2300">
    <property type="match status" value="1"/>
</dbReference>
<feature type="compositionally biased region" description="Low complexity" evidence="7">
    <location>
        <begin position="700"/>
        <end position="719"/>
    </location>
</feature>
<dbReference type="InterPro" id="IPR001789">
    <property type="entry name" value="Sig_transdc_resp-reg_receiver"/>
</dbReference>
<dbReference type="Pfam" id="PF00233">
    <property type="entry name" value="PDEase_I"/>
    <property type="match status" value="1"/>
</dbReference>
<feature type="binding site" evidence="4">
    <location>
        <position position="553"/>
    </location>
    <ligand>
        <name>Zn(2+)</name>
        <dbReference type="ChEBI" id="CHEBI:29105"/>
        <label>1</label>
    </ligand>
</feature>
<evidence type="ECO:0000313" key="10">
    <source>
        <dbReference type="EMBL" id="KAA6384775.1"/>
    </source>
</evidence>
<keyword evidence="2" id="KW-0378">Hydrolase</keyword>
<dbReference type="InterPro" id="IPR011006">
    <property type="entry name" value="CheY-like_superfamily"/>
</dbReference>